<dbReference type="InterPro" id="IPR014955">
    <property type="entry name" value="DUF1826"/>
</dbReference>
<dbReference type="Proteomes" id="UP000664303">
    <property type="component" value="Unassembled WGS sequence"/>
</dbReference>
<dbReference type="Pfam" id="PF08856">
    <property type="entry name" value="DUF1826"/>
    <property type="match status" value="1"/>
</dbReference>
<dbReference type="EMBL" id="JAFKCZ010000004">
    <property type="protein sequence ID" value="MBN7796086.1"/>
    <property type="molecule type" value="Genomic_DNA"/>
</dbReference>
<accession>A0A939DDD0</accession>
<evidence type="ECO:0000313" key="2">
    <source>
        <dbReference type="Proteomes" id="UP000664303"/>
    </source>
</evidence>
<organism evidence="1 2">
    <name type="scientific">Parahaliea mediterranea</name>
    <dbReference type="NCBI Taxonomy" id="651086"/>
    <lineage>
        <taxon>Bacteria</taxon>
        <taxon>Pseudomonadati</taxon>
        <taxon>Pseudomonadota</taxon>
        <taxon>Gammaproteobacteria</taxon>
        <taxon>Cellvibrionales</taxon>
        <taxon>Halieaceae</taxon>
        <taxon>Parahaliea</taxon>
    </lineage>
</organism>
<name>A0A939DDD0_9GAMM</name>
<gene>
    <name evidence="1" type="ORF">JYP50_05780</name>
</gene>
<dbReference type="AlphaFoldDB" id="A0A939DDD0"/>
<dbReference type="RefSeq" id="WP_206559533.1">
    <property type="nucleotide sequence ID" value="NZ_JAFKCZ010000004.1"/>
</dbReference>
<proteinExistence type="predicted"/>
<reference evidence="1" key="1">
    <citation type="submission" date="2021-02" db="EMBL/GenBank/DDBJ databases">
        <title>PHA producing bacteria isolated from coastal sediment in Guangdong, Shenzhen.</title>
        <authorList>
            <person name="Zheng W."/>
            <person name="Yu S."/>
            <person name="Huang Y."/>
        </authorList>
    </citation>
    <scope>NUCLEOTIDE SEQUENCE</scope>
    <source>
        <strain evidence="1">TN14-10</strain>
    </source>
</reference>
<sequence length="226" mass="24039">MTATAPTTVPTIVPTIVPNTVHAGVGDDPDALAGIYRDEVNLAVWQRQPDPSLAAEARWLLADQGFNGLKLTLPTARLASFDRFLPGLESCPRLRADLHLLSDMFSCLFDLQCVGLRLGALTSAMCPKFHVDRVTCRLICTYTGAGTEWLPNHSVDRGKLGVASGGLDDAASGLYPSPRAIQQLAAGDVALLKGEAWQGNEGAGLVHRSPAVETGQPRLLLTLDAM</sequence>
<evidence type="ECO:0000313" key="1">
    <source>
        <dbReference type="EMBL" id="MBN7796086.1"/>
    </source>
</evidence>
<keyword evidence="2" id="KW-1185">Reference proteome</keyword>
<comment type="caution">
    <text evidence="1">The sequence shown here is derived from an EMBL/GenBank/DDBJ whole genome shotgun (WGS) entry which is preliminary data.</text>
</comment>
<protein>
    <submittedName>
        <fullName evidence="1">DUF1826 domain-containing protein</fullName>
    </submittedName>
</protein>